<dbReference type="Proteomes" id="UP000619534">
    <property type="component" value="Unassembled WGS sequence"/>
</dbReference>
<dbReference type="InterPro" id="IPR013815">
    <property type="entry name" value="ATP_grasp_subdomain_1"/>
</dbReference>
<evidence type="ECO:0000313" key="3">
    <source>
        <dbReference type="EMBL" id="GGC85419.1"/>
    </source>
</evidence>
<organism evidence="3 4">
    <name type="scientific">Thalassobacillus devorans</name>
    <dbReference type="NCBI Taxonomy" id="279813"/>
    <lineage>
        <taxon>Bacteria</taxon>
        <taxon>Bacillati</taxon>
        <taxon>Bacillota</taxon>
        <taxon>Bacilli</taxon>
        <taxon>Bacillales</taxon>
        <taxon>Bacillaceae</taxon>
        <taxon>Thalassobacillus</taxon>
    </lineage>
</organism>
<dbReference type="EMBL" id="BMCJ01000002">
    <property type="protein sequence ID" value="GGC85419.1"/>
    <property type="molecule type" value="Genomic_DNA"/>
</dbReference>
<comment type="caution">
    <text evidence="3">The sequence shown here is derived from an EMBL/GenBank/DDBJ whole genome shotgun (WGS) entry which is preliminary data.</text>
</comment>
<keyword evidence="1" id="KW-0547">Nucleotide-binding</keyword>
<protein>
    <recommendedName>
        <fullName evidence="2">ATP-grasp domain-containing protein</fullName>
    </recommendedName>
</protein>
<evidence type="ECO:0000256" key="1">
    <source>
        <dbReference type="PROSITE-ProRule" id="PRU00409"/>
    </source>
</evidence>
<gene>
    <name evidence="3" type="ORF">GCM10007216_15170</name>
</gene>
<proteinExistence type="predicted"/>
<accession>A0ABQ1P2C4</accession>
<reference evidence="4" key="1">
    <citation type="journal article" date="2019" name="Int. J. Syst. Evol. Microbiol.">
        <title>The Global Catalogue of Microorganisms (GCM) 10K type strain sequencing project: providing services to taxonomists for standard genome sequencing and annotation.</title>
        <authorList>
            <consortium name="The Broad Institute Genomics Platform"/>
            <consortium name="The Broad Institute Genome Sequencing Center for Infectious Disease"/>
            <person name="Wu L."/>
            <person name="Ma J."/>
        </authorList>
    </citation>
    <scope>NUCLEOTIDE SEQUENCE [LARGE SCALE GENOMIC DNA]</scope>
    <source>
        <strain evidence="4">CCM 7282</strain>
    </source>
</reference>
<dbReference type="SUPFAM" id="SSF56059">
    <property type="entry name" value="Glutathione synthetase ATP-binding domain-like"/>
    <property type="match status" value="1"/>
</dbReference>
<keyword evidence="4" id="KW-1185">Reference proteome</keyword>
<dbReference type="PROSITE" id="PS50975">
    <property type="entry name" value="ATP_GRASP"/>
    <property type="match status" value="1"/>
</dbReference>
<evidence type="ECO:0000259" key="2">
    <source>
        <dbReference type="PROSITE" id="PS50975"/>
    </source>
</evidence>
<sequence>MQICYMRIFKKPPKFARLLSKTSKYYNIEVVYAHPENVDIEQEVIHGQVLIDNEWVEKDVPIPPYIDINTYCFRYKEEMEFLKERSHLSTNGMYGGKEKVYRLLEEDGEFADLLIPSRRAGSFEDFATFIHEHHSIILKPRNGHKGQGIYLIEKDSQDYILYHGNEEKTMSVGELKTFIEEMDDKYLWQKYITSTTPKGEPFDTRLRLEKNGKGGWQVTNYLVRIGAHQKVVANVAQGGCVSKLSPYLKANFDNWEEVSEKIKTIGKELPYKIEELSNKRNIAMGIDLGIEQTGEIYLFEINSSPGTEFGESELADIKPDYYNYILKQLQG</sequence>
<dbReference type="RefSeq" id="WP_062442267.1">
    <property type="nucleotide sequence ID" value="NZ_BMCJ01000002.1"/>
</dbReference>
<keyword evidence="1" id="KW-0067">ATP-binding</keyword>
<dbReference type="Pfam" id="PF14398">
    <property type="entry name" value="ATPgrasp_YheCD"/>
    <property type="match status" value="1"/>
</dbReference>
<dbReference type="InterPro" id="IPR011761">
    <property type="entry name" value="ATP-grasp"/>
</dbReference>
<name>A0ABQ1P2C4_9BACI</name>
<evidence type="ECO:0000313" key="4">
    <source>
        <dbReference type="Proteomes" id="UP000619534"/>
    </source>
</evidence>
<feature type="domain" description="ATP-grasp" evidence="2">
    <location>
        <begin position="107"/>
        <end position="330"/>
    </location>
</feature>
<dbReference type="Gene3D" id="3.30.1490.20">
    <property type="entry name" value="ATP-grasp fold, A domain"/>
    <property type="match status" value="1"/>
</dbReference>
<dbReference type="InterPro" id="IPR026838">
    <property type="entry name" value="YheC/D"/>
</dbReference>